<evidence type="ECO:0000313" key="3">
    <source>
        <dbReference type="Proteomes" id="UP000250462"/>
    </source>
</evidence>
<dbReference type="Proteomes" id="UP000250462">
    <property type="component" value="Unassembled WGS sequence"/>
</dbReference>
<evidence type="ECO:0000313" key="2">
    <source>
        <dbReference type="EMBL" id="RAW12534.1"/>
    </source>
</evidence>
<dbReference type="RefSeq" id="WP_112258990.1">
    <property type="nucleotide sequence ID" value="NZ_QMIG01000015.1"/>
</dbReference>
<dbReference type="InterPro" id="IPR050712">
    <property type="entry name" value="NAD(P)H-dep_reductase"/>
</dbReference>
<reference evidence="2 3" key="1">
    <citation type="submission" date="2018-06" db="EMBL/GenBank/DDBJ databases">
        <title>Phytoactinopolyspora halophila sp. nov., a novel halophilic actinomycete isolated from a saline soil in China.</title>
        <authorList>
            <person name="Tang S.-K."/>
        </authorList>
    </citation>
    <scope>NUCLEOTIDE SEQUENCE [LARGE SCALE GENOMIC DNA]</scope>
    <source>
        <strain evidence="2 3">YIM 96934</strain>
    </source>
</reference>
<accession>A0A329QJN0</accession>
<feature type="domain" description="NADPH-dependent FMN reductase-like" evidence="1">
    <location>
        <begin position="7"/>
        <end position="147"/>
    </location>
</feature>
<dbReference type="Gene3D" id="3.40.50.360">
    <property type="match status" value="1"/>
</dbReference>
<dbReference type="SUPFAM" id="SSF52218">
    <property type="entry name" value="Flavoproteins"/>
    <property type="match status" value="1"/>
</dbReference>
<dbReference type="GO" id="GO:0005829">
    <property type="term" value="C:cytosol"/>
    <property type="evidence" value="ECO:0007669"/>
    <property type="project" value="TreeGrafter"/>
</dbReference>
<protein>
    <submittedName>
        <fullName evidence="2">NADPH-dependent FMN reductase</fullName>
    </submittedName>
</protein>
<dbReference type="EMBL" id="QMIG01000015">
    <property type="protein sequence ID" value="RAW12534.1"/>
    <property type="molecule type" value="Genomic_DNA"/>
</dbReference>
<dbReference type="InterPro" id="IPR029039">
    <property type="entry name" value="Flavoprotein-like_sf"/>
</dbReference>
<organism evidence="2 3">
    <name type="scientific">Phytoactinopolyspora halophila</name>
    <dbReference type="NCBI Taxonomy" id="1981511"/>
    <lineage>
        <taxon>Bacteria</taxon>
        <taxon>Bacillati</taxon>
        <taxon>Actinomycetota</taxon>
        <taxon>Actinomycetes</taxon>
        <taxon>Jiangellales</taxon>
        <taxon>Jiangellaceae</taxon>
        <taxon>Phytoactinopolyspora</taxon>
    </lineage>
</organism>
<dbReference type="GO" id="GO:0010181">
    <property type="term" value="F:FMN binding"/>
    <property type="evidence" value="ECO:0007669"/>
    <property type="project" value="TreeGrafter"/>
</dbReference>
<sequence length="195" mass="22244">MIDEPLRLTVIIGSTRVGRFGPTAAEWFAERARRRSDVDVSVVDLAECWLPDVLNHDDQPPRPVRELAPWLGDADAFVMVTPEYNHSYPAALKNAIDWYFDEWRAKPIGYVSYGGVAGGLRAVEALRLVFNELHATSVRTTVSFTNYPEVFDHDGQPIEPKRYEQAADEMIDELIWWGDALRRQRARVPYPGTQE</sequence>
<name>A0A329QJN0_9ACTN</name>
<evidence type="ECO:0000259" key="1">
    <source>
        <dbReference type="Pfam" id="PF03358"/>
    </source>
</evidence>
<dbReference type="GO" id="GO:0016491">
    <property type="term" value="F:oxidoreductase activity"/>
    <property type="evidence" value="ECO:0007669"/>
    <property type="project" value="InterPro"/>
</dbReference>
<comment type="caution">
    <text evidence="2">The sequence shown here is derived from an EMBL/GenBank/DDBJ whole genome shotgun (WGS) entry which is preliminary data.</text>
</comment>
<gene>
    <name evidence="2" type="ORF">DPM12_14150</name>
</gene>
<dbReference type="Pfam" id="PF03358">
    <property type="entry name" value="FMN_red"/>
    <property type="match status" value="1"/>
</dbReference>
<dbReference type="PANTHER" id="PTHR30543">
    <property type="entry name" value="CHROMATE REDUCTASE"/>
    <property type="match status" value="1"/>
</dbReference>
<dbReference type="OrthoDB" id="9812295at2"/>
<dbReference type="PANTHER" id="PTHR30543:SF21">
    <property type="entry name" value="NAD(P)H-DEPENDENT FMN REDUCTASE LOT6"/>
    <property type="match status" value="1"/>
</dbReference>
<proteinExistence type="predicted"/>
<keyword evidence="3" id="KW-1185">Reference proteome</keyword>
<dbReference type="AlphaFoldDB" id="A0A329QJN0"/>
<dbReference type="InterPro" id="IPR005025">
    <property type="entry name" value="FMN_Rdtase-like_dom"/>
</dbReference>